<evidence type="ECO:0000313" key="1">
    <source>
        <dbReference type="EMBL" id="MBB6211003.1"/>
    </source>
</evidence>
<gene>
    <name evidence="1" type="ORF">FHS48_002433</name>
</gene>
<organism evidence="1 2">
    <name type="scientific">Novispirillum itersonii</name>
    <name type="common">Aquaspirillum itersonii</name>
    <dbReference type="NCBI Taxonomy" id="189"/>
    <lineage>
        <taxon>Bacteria</taxon>
        <taxon>Pseudomonadati</taxon>
        <taxon>Pseudomonadota</taxon>
        <taxon>Alphaproteobacteria</taxon>
        <taxon>Rhodospirillales</taxon>
        <taxon>Novispirillaceae</taxon>
        <taxon>Novispirillum</taxon>
    </lineage>
</organism>
<dbReference type="AlphaFoldDB" id="A0A7W9ZH74"/>
<keyword evidence="2" id="KW-1185">Reference proteome</keyword>
<dbReference type="Proteomes" id="UP000544872">
    <property type="component" value="Unassembled WGS sequence"/>
</dbReference>
<comment type="caution">
    <text evidence="1">The sequence shown here is derived from an EMBL/GenBank/DDBJ whole genome shotgun (WGS) entry which is preliminary data.</text>
</comment>
<sequence>MMLTPVTLSELPDLLARFDRNLAADPSPLVPMARQVLARIGATMQYTPDEALTLSQDRRHQEQAVALVESFGMGVLWEPPTGGYTWDGQVMRVEMEPSVIVHDVAHLQVCAPERRTALDFGLGAGPETGLRGEADAAMTVFGAEREMEEALASLLGILWEVELDQPAICAFAEQNWLEGVDTPQARSHYLKILGHLHRFGLVDDAGHPTRALREQDDATFLSPLVTPLAA</sequence>
<proteinExistence type="predicted"/>
<reference evidence="1 2" key="1">
    <citation type="submission" date="2020-08" db="EMBL/GenBank/DDBJ databases">
        <title>Genomic Encyclopedia of Type Strains, Phase IV (KMG-IV): sequencing the most valuable type-strain genomes for metagenomic binning, comparative biology and taxonomic classification.</title>
        <authorList>
            <person name="Goeker M."/>
        </authorList>
    </citation>
    <scope>NUCLEOTIDE SEQUENCE [LARGE SCALE GENOMIC DNA]</scope>
    <source>
        <strain evidence="1 2">DSM 11590</strain>
    </source>
</reference>
<dbReference type="RefSeq" id="WP_184263810.1">
    <property type="nucleotide sequence ID" value="NZ_JACIIX010000008.1"/>
</dbReference>
<name>A0A7W9ZH74_NOVIT</name>
<evidence type="ECO:0000313" key="2">
    <source>
        <dbReference type="Proteomes" id="UP000544872"/>
    </source>
</evidence>
<protein>
    <submittedName>
        <fullName evidence="1">Uncharacterized protein</fullName>
    </submittedName>
</protein>
<accession>A0A7W9ZH74</accession>
<dbReference type="EMBL" id="JACIIX010000008">
    <property type="protein sequence ID" value="MBB6211003.1"/>
    <property type="molecule type" value="Genomic_DNA"/>
</dbReference>